<sequence>MLAALQHFLATSGSRSRCCRRLGLHANNVTQRIRRIEELLGHPIDPEDHSLRVAAAASRRHGPTAPFGHQRSSEFRQLPILASFQIELPAQSWKRQNNT</sequence>
<proteinExistence type="predicted"/>
<feature type="domain" description="PucR C-terminal helix-turn-helix" evidence="1">
    <location>
        <begin position="2"/>
        <end position="56"/>
    </location>
</feature>
<evidence type="ECO:0000313" key="3">
    <source>
        <dbReference type="Proteomes" id="UP001635816"/>
    </source>
</evidence>
<protein>
    <submittedName>
        <fullName evidence="2">Helix-turn-helix domain-containing protein</fullName>
    </submittedName>
</protein>
<evidence type="ECO:0000313" key="2">
    <source>
        <dbReference type="EMBL" id="MFN6547335.1"/>
    </source>
</evidence>
<dbReference type="Proteomes" id="UP001635816">
    <property type="component" value="Unassembled WGS sequence"/>
</dbReference>
<dbReference type="EMBL" id="JBKBDD010000014">
    <property type="protein sequence ID" value="MFN6547335.1"/>
    <property type="molecule type" value="Genomic_DNA"/>
</dbReference>
<organism evidence="2 3">
    <name type="scientific">Mycolicibacterium nivoides</name>
    <dbReference type="NCBI Taxonomy" id="2487344"/>
    <lineage>
        <taxon>Bacteria</taxon>
        <taxon>Bacillati</taxon>
        <taxon>Actinomycetota</taxon>
        <taxon>Actinomycetes</taxon>
        <taxon>Mycobacteriales</taxon>
        <taxon>Mycobacteriaceae</taxon>
        <taxon>Mycolicibacterium</taxon>
    </lineage>
</organism>
<gene>
    <name evidence="2" type="ORF">ACK4CT_29485</name>
</gene>
<dbReference type="Gene3D" id="1.10.10.2840">
    <property type="entry name" value="PucR C-terminal helix-turn-helix domain"/>
    <property type="match status" value="1"/>
</dbReference>
<dbReference type="Pfam" id="PF13556">
    <property type="entry name" value="HTH_30"/>
    <property type="match status" value="1"/>
</dbReference>
<dbReference type="InterPro" id="IPR025736">
    <property type="entry name" value="PucR_C-HTH_dom"/>
</dbReference>
<name>A0ABW9LIB5_9MYCO</name>
<keyword evidence="3" id="KW-1185">Reference proteome</keyword>
<reference evidence="2 3" key="1">
    <citation type="submission" date="2024-12" db="EMBL/GenBank/DDBJ databases">
        <title>The coexistence of Mycolicibacterium septicum and Mycolicibacterium nivoides in clinical samples.</title>
        <authorList>
            <person name="Wang C."/>
            <person name="Feng Y."/>
            <person name="Zong Z."/>
        </authorList>
    </citation>
    <scope>NUCLEOTIDE SEQUENCE [LARGE SCALE GENOMIC DNA]</scope>
    <source>
        <strain evidence="2 3">120309</strain>
    </source>
</reference>
<accession>A0ABW9LIB5</accession>
<dbReference type="InterPro" id="IPR042070">
    <property type="entry name" value="PucR_C-HTH_sf"/>
</dbReference>
<comment type="caution">
    <text evidence="2">The sequence shown here is derived from an EMBL/GenBank/DDBJ whole genome shotgun (WGS) entry which is preliminary data.</text>
</comment>
<evidence type="ECO:0000259" key="1">
    <source>
        <dbReference type="Pfam" id="PF13556"/>
    </source>
</evidence>
<dbReference type="RefSeq" id="WP_409545157.1">
    <property type="nucleotide sequence ID" value="NZ_JBKBDD010000014.1"/>
</dbReference>